<feature type="site" description="Interaction with DNA substrate" evidence="7">
    <location>
        <position position="258"/>
    </location>
</feature>
<dbReference type="SUPFAM" id="SSF56219">
    <property type="entry name" value="DNase I-like"/>
    <property type="match status" value="1"/>
</dbReference>
<keyword evidence="3" id="KW-0378">Hydrolase</keyword>
<dbReference type="FunFam" id="3.60.10.10:FF:000026">
    <property type="entry name" value="Exodeoxyribonuclease III"/>
    <property type="match status" value="1"/>
</dbReference>
<feature type="binding site" evidence="6">
    <location>
        <position position="35"/>
    </location>
    <ligand>
        <name>Mg(2+)</name>
        <dbReference type="ChEBI" id="CHEBI:18420"/>
        <label>1</label>
    </ligand>
</feature>
<dbReference type="GO" id="GO:0046872">
    <property type="term" value="F:metal ion binding"/>
    <property type="evidence" value="ECO:0007669"/>
    <property type="project" value="UniProtKB-KW"/>
</dbReference>
<dbReference type="GO" id="GO:0008311">
    <property type="term" value="F:double-stranded DNA 3'-5' DNA exonuclease activity"/>
    <property type="evidence" value="ECO:0007669"/>
    <property type="project" value="InterPro"/>
</dbReference>
<evidence type="ECO:0000256" key="5">
    <source>
        <dbReference type="PIRSR" id="PIRSR604808-1"/>
    </source>
</evidence>
<evidence type="ECO:0000256" key="4">
    <source>
        <dbReference type="ARBA" id="ARBA00022842"/>
    </source>
</evidence>
<name>A0AAW9R714_9GAMM</name>
<dbReference type="RefSeq" id="WP_337335442.1">
    <property type="nucleotide sequence ID" value="NZ_JBBDHC010000011.1"/>
</dbReference>
<dbReference type="Gene3D" id="3.60.10.10">
    <property type="entry name" value="Endonuclease/exonuclease/phosphatase"/>
    <property type="match status" value="1"/>
</dbReference>
<keyword evidence="6" id="KW-0464">Manganese</keyword>
<evidence type="ECO:0000256" key="3">
    <source>
        <dbReference type="ARBA" id="ARBA00022801"/>
    </source>
</evidence>
<feature type="binding site" evidence="6">
    <location>
        <position position="257"/>
    </location>
    <ligand>
        <name>Mg(2+)</name>
        <dbReference type="ChEBI" id="CHEBI:18420"/>
        <label>1</label>
    </ligand>
</feature>
<keyword evidence="10" id="KW-1185">Reference proteome</keyword>
<feature type="binding site" evidence="6">
    <location>
        <position position="149"/>
    </location>
    <ligand>
        <name>Mg(2+)</name>
        <dbReference type="ChEBI" id="CHEBI:18420"/>
        <label>1</label>
    </ligand>
</feature>
<keyword evidence="2 6" id="KW-0479">Metal-binding</keyword>
<feature type="site" description="Important for catalytic activity" evidence="7">
    <location>
        <position position="232"/>
    </location>
</feature>
<comment type="similarity">
    <text evidence="1">Belongs to the DNA repair enzymes AP/ExoA family.</text>
</comment>
<dbReference type="PANTHER" id="PTHR43250:SF2">
    <property type="entry name" value="EXODEOXYRIBONUCLEASE III"/>
    <property type="match status" value="1"/>
</dbReference>
<dbReference type="CDD" id="cd10281">
    <property type="entry name" value="Nape_like_AP-endo"/>
    <property type="match status" value="1"/>
</dbReference>
<dbReference type="NCBIfam" id="TIGR00633">
    <property type="entry name" value="xth"/>
    <property type="match status" value="1"/>
</dbReference>
<feature type="active site" description="Proton donor/acceptor" evidence="5">
    <location>
        <position position="149"/>
    </location>
</feature>
<keyword evidence="4 6" id="KW-0460">Magnesium</keyword>
<evidence type="ECO:0000313" key="9">
    <source>
        <dbReference type="EMBL" id="MEJ1249723.1"/>
    </source>
</evidence>
<dbReference type="InterPro" id="IPR037493">
    <property type="entry name" value="ExoIII-like"/>
</dbReference>
<sequence length="267" mass="30335">MRIMTFNANGVRSAASKGFFPWFAAQDVDVLCMQETKAQEHQLADAAFRPAGYHVAFRDAITKKGYSGVAIYSRREPDEIRTSLGWAPFDDEGRYIEARFGNLSVVSFYIPSGSSGEARQGFKFEVMDWLQPILDQWLASGRDYVLCGDWNIVRARSDIRNWTSNQKNSGCLPPERAWLNGMIADACGDGSPQPEAGWIDTFRALKPDATDEYTWWSNRGAAHANNVGWRIDYQLATPGLRERLRACEVWREPRFSDHAPYLVDYTR</sequence>
<evidence type="ECO:0000256" key="1">
    <source>
        <dbReference type="ARBA" id="ARBA00007092"/>
    </source>
</evidence>
<dbReference type="Proteomes" id="UP001364472">
    <property type="component" value="Unassembled WGS sequence"/>
</dbReference>
<feature type="binding site" evidence="6">
    <location>
        <position position="7"/>
    </location>
    <ligand>
        <name>Mg(2+)</name>
        <dbReference type="ChEBI" id="CHEBI:18420"/>
        <label>1</label>
    </ligand>
</feature>
<feature type="binding site" evidence="6">
    <location>
        <position position="258"/>
    </location>
    <ligand>
        <name>Mg(2+)</name>
        <dbReference type="ChEBI" id="CHEBI:18420"/>
        <label>1</label>
    </ligand>
</feature>
<feature type="active site" description="Proton acceptor" evidence="5">
    <location>
        <position position="258"/>
    </location>
</feature>
<protein>
    <submittedName>
        <fullName evidence="9">Exodeoxyribonuclease III</fullName>
    </submittedName>
</protein>
<gene>
    <name evidence="9" type="ORF">WB794_08580</name>
</gene>
<evidence type="ECO:0000256" key="6">
    <source>
        <dbReference type="PIRSR" id="PIRSR604808-2"/>
    </source>
</evidence>
<dbReference type="InterPro" id="IPR036691">
    <property type="entry name" value="Endo/exonu/phosph_ase_sf"/>
</dbReference>
<comment type="cofactor">
    <cofactor evidence="6">
        <name>Mg(2+)</name>
        <dbReference type="ChEBI" id="CHEBI:18420"/>
    </cofactor>
    <cofactor evidence="6">
        <name>Mn(2+)</name>
        <dbReference type="ChEBI" id="CHEBI:29035"/>
    </cofactor>
    <text evidence="6">Probably binds two magnesium or manganese ions per subunit.</text>
</comment>
<feature type="binding site" evidence="6">
    <location>
        <position position="151"/>
    </location>
    <ligand>
        <name>Mg(2+)</name>
        <dbReference type="ChEBI" id="CHEBI:18420"/>
        <label>1</label>
    </ligand>
</feature>
<reference evidence="9 10" key="1">
    <citation type="journal article" date="2016" name="Antonie Van Leeuwenhoek">
        <title>Denitratimonas tolerans gen. nov., sp. nov., a denitrifying bacterium isolated from a bioreactor for tannery wastewater treatment.</title>
        <authorList>
            <person name="Han S.I."/>
            <person name="Kim J.O."/>
            <person name="Lee Y.R."/>
            <person name="Ekpeghere K.I."/>
            <person name="Koh S.C."/>
            <person name="Whang K.S."/>
        </authorList>
    </citation>
    <scope>NUCLEOTIDE SEQUENCE [LARGE SCALE GENOMIC DNA]</scope>
    <source>
        <strain evidence="9 10">KACC 17565</strain>
    </source>
</reference>
<accession>A0AAW9R714</accession>
<feature type="domain" description="Endonuclease/exonuclease/phosphatase" evidence="8">
    <location>
        <begin position="4"/>
        <end position="258"/>
    </location>
</feature>
<dbReference type="NCBIfam" id="TIGR00195">
    <property type="entry name" value="exoDNase_III"/>
    <property type="match status" value="1"/>
</dbReference>
<feature type="active site" evidence="5">
    <location>
        <position position="109"/>
    </location>
</feature>
<dbReference type="InterPro" id="IPR005135">
    <property type="entry name" value="Endo/exonuclease/phosphatase"/>
</dbReference>
<organism evidence="9 10">
    <name type="scientific">Denitratimonas tolerans</name>
    <dbReference type="NCBI Taxonomy" id="1338420"/>
    <lineage>
        <taxon>Bacteria</taxon>
        <taxon>Pseudomonadati</taxon>
        <taxon>Pseudomonadota</taxon>
        <taxon>Gammaproteobacteria</taxon>
        <taxon>Lysobacterales</taxon>
        <taxon>Lysobacteraceae</taxon>
        <taxon>Denitratimonas</taxon>
    </lineage>
</organism>
<dbReference type="PANTHER" id="PTHR43250">
    <property type="entry name" value="EXODEOXYRIBONUCLEASE III"/>
    <property type="match status" value="1"/>
</dbReference>
<evidence type="ECO:0000256" key="7">
    <source>
        <dbReference type="PIRSR" id="PIRSR604808-3"/>
    </source>
</evidence>
<evidence type="ECO:0000313" key="10">
    <source>
        <dbReference type="Proteomes" id="UP001364472"/>
    </source>
</evidence>
<proteinExistence type="inferred from homology"/>
<dbReference type="InterPro" id="IPR004808">
    <property type="entry name" value="AP_endonuc_1"/>
</dbReference>
<evidence type="ECO:0000256" key="2">
    <source>
        <dbReference type="ARBA" id="ARBA00022723"/>
    </source>
</evidence>
<dbReference type="Pfam" id="PF03372">
    <property type="entry name" value="Exo_endo_phos"/>
    <property type="match status" value="1"/>
</dbReference>
<dbReference type="EMBL" id="JBBDHC010000011">
    <property type="protein sequence ID" value="MEJ1249723.1"/>
    <property type="molecule type" value="Genomic_DNA"/>
</dbReference>
<comment type="caution">
    <text evidence="9">The sequence shown here is derived from an EMBL/GenBank/DDBJ whole genome shotgun (WGS) entry which is preliminary data.</text>
</comment>
<dbReference type="PROSITE" id="PS51435">
    <property type="entry name" value="AP_NUCLEASE_F1_4"/>
    <property type="match status" value="1"/>
</dbReference>
<feature type="site" description="Transition state stabilizer" evidence="7">
    <location>
        <position position="151"/>
    </location>
</feature>
<dbReference type="GO" id="GO:0006281">
    <property type="term" value="P:DNA repair"/>
    <property type="evidence" value="ECO:0007669"/>
    <property type="project" value="InterPro"/>
</dbReference>
<evidence type="ECO:0000259" key="8">
    <source>
        <dbReference type="Pfam" id="PF03372"/>
    </source>
</evidence>
<dbReference type="AlphaFoldDB" id="A0AAW9R714"/>